<dbReference type="Ensembl" id="ENSDCDT00010066001.1">
    <property type="protein sequence ID" value="ENSDCDP00010055401.1"/>
    <property type="gene ID" value="ENSDCDG00010031796.1"/>
</dbReference>
<feature type="chain" id="PRO_5044247775" description="PLD phosphodiesterase domain-containing protein" evidence="2">
    <location>
        <begin position="34"/>
        <end position="453"/>
    </location>
</feature>
<accession>A0AAY4EEC0</accession>
<dbReference type="SUPFAM" id="SSF56024">
    <property type="entry name" value="Phospholipase D/nuclease"/>
    <property type="match status" value="2"/>
</dbReference>
<dbReference type="SMART" id="SM00155">
    <property type="entry name" value="PLDc"/>
    <property type="match status" value="2"/>
</dbReference>
<evidence type="ECO:0000259" key="3">
    <source>
        <dbReference type="PROSITE" id="PS50035"/>
    </source>
</evidence>
<feature type="signal peptide" evidence="2">
    <location>
        <begin position="1"/>
        <end position="33"/>
    </location>
</feature>
<dbReference type="PROSITE" id="PS50035">
    <property type="entry name" value="PLD"/>
    <property type="match status" value="1"/>
</dbReference>
<reference evidence="4" key="2">
    <citation type="submission" date="2025-08" db="UniProtKB">
        <authorList>
            <consortium name="Ensembl"/>
        </authorList>
    </citation>
    <scope>IDENTIFICATION</scope>
</reference>
<dbReference type="GO" id="GO:0003824">
    <property type="term" value="F:catalytic activity"/>
    <property type="evidence" value="ECO:0007669"/>
    <property type="project" value="InterPro"/>
</dbReference>
<dbReference type="Proteomes" id="UP000694580">
    <property type="component" value="Chromosome 8"/>
</dbReference>
<dbReference type="PANTHER" id="PTHR10185">
    <property type="entry name" value="PHOSPHOLIPASE D - RELATED"/>
    <property type="match status" value="1"/>
</dbReference>
<keyword evidence="5" id="KW-1185">Reference proteome</keyword>
<comment type="similarity">
    <text evidence="1">Belongs to the phospholipase D family.</text>
</comment>
<keyword evidence="2" id="KW-0732">Signal</keyword>
<dbReference type="Gene3D" id="3.30.870.10">
    <property type="entry name" value="Endonuclease Chain A"/>
    <property type="match status" value="2"/>
</dbReference>
<feature type="domain" description="PLD phosphodiesterase" evidence="3">
    <location>
        <begin position="367"/>
        <end position="393"/>
    </location>
</feature>
<name>A0AAY4EEC0_9TELE</name>
<dbReference type="GeneTree" id="ENSGT00950000183059"/>
<dbReference type="InterPro" id="IPR032803">
    <property type="entry name" value="PLDc_3"/>
</dbReference>
<gene>
    <name evidence="4" type="primary">PLD5</name>
</gene>
<dbReference type="InterPro" id="IPR050874">
    <property type="entry name" value="Diverse_PLD-related"/>
</dbReference>
<reference evidence="4 5" key="1">
    <citation type="submission" date="2020-06" db="EMBL/GenBank/DDBJ databases">
        <authorList>
            <consortium name="Wellcome Sanger Institute Data Sharing"/>
        </authorList>
    </citation>
    <scope>NUCLEOTIDE SEQUENCE [LARGE SCALE GENOMIC DNA]</scope>
</reference>
<evidence type="ECO:0000256" key="2">
    <source>
        <dbReference type="SAM" id="SignalP"/>
    </source>
</evidence>
<dbReference type="Pfam" id="PF13918">
    <property type="entry name" value="PLDc_3"/>
    <property type="match status" value="1"/>
</dbReference>
<dbReference type="PANTHER" id="PTHR10185:SF9">
    <property type="entry name" value="INACTIVE PHOSPHOLIPASE D5"/>
    <property type="match status" value="1"/>
</dbReference>
<protein>
    <recommendedName>
        <fullName evidence="3">PLD phosphodiesterase domain-containing protein</fullName>
    </recommendedName>
</protein>
<dbReference type="AlphaFoldDB" id="A0AAY4EEC0"/>
<sequence>MMKSQQKCIVIFALVCCFAVLVALIFSAVDVWGEDEDGITEDNCSNTCRAVVVENIPVDTSLPHNGSVPLTTGLHQLLDLALRSVEIVSPQWMLNSTEYESSFPTAKQGRFLLHRLMGLKSKRVNLKVASGVMDSKELDVLTRHGAEVHYLNMNILTKGHLQSSFWVVDRRHLFIGSASMDWRALSTLKEMGVIIYECSCLALDLHRIFSLYWQLQYKEFIPSIWSKRLNGLYNKNNTLSMFLDGSKAEAYVSSSPDALCPKYRMRDIDAIFRVIQGAKKFIYISVTDYLPLIKTSQQRYWSQIDGMLREALILKNISVRLLISCWAQTNSLTFNFVWSLKSLCMEMANCSLEAKFFSPREKGEEHVRQINHNRYMVTDTAVYIGNFDWVGNEFLYNAGAGLVVQQDRDDEGNSTLVQRVTAVFERDWFSHYAKTLQPSKIPVCSKHATQPPS</sequence>
<dbReference type="InterPro" id="IPR001736">
    <property type="entry name" value="PLipase_D/transphosphatidylase"/>
</dbReference>
<proteinExistence type="inferred from homology"/>
<organism evidence="4 5">
    <name type="scientific">Denticeps clupeoides</name>
    <name type="common">denticle herring</name>
    <dbReference type="NCBI Taxonomy" id="299321"/>
    <lineage>
        <taxon>Eukaryota</taxon>
        <taxon>Metazoa</taxon>
        <taxon>Chordata</taxon>
        <taxon>Craniata</taxon>
        <taxon>Vertebrata</taxon>
        <taxon>Euteleostomi</taxon>
        <taxon>Actinopterygii</taxon>
        <taxon>Neopterygii</taxon>
        <taxon>Teleostei</taxon>
        <taxon>Clupei</taxon>
        <taxon>Clupeiformes</taxon>
        <taxon>Denticipitoidei</taxon>
        <taxon>Denticipitidae</taxon>
        <taxon>Denticeps</taxon>
    </lineage>
</organism>
<reference evidence="4" key="3">
    <citation type="submission" date="2025-09" db="UniProtKB">
        <authorList>
            <consortium name="Ensembl"/>
        </authorList>
    </citation>
    <scope>IDENTIFICATION</scope>
</reference>
<evidence type="ECO:0000313" key="5">
    <source>
        <dbReference type="Proteomes" id="UP000694580"/>
    </source>
</evidence>
<evidence type="ECO:0000313" key="4">
    <source>
        <dbReference type="Ensembl" id="ENSDCDP00010055401.1"/>
    </source>
</evidence>
<evidence type="ECO:0000256" key="1">
    <source>
        <dbReference type="ARBA" id="ARBA00008664"/>
    </source>
</evidence>